<evidence type="ECO:0000313" key="2">
    <source>
        <dbReference type="Proteomes" id="UP000008909"/>
    </source>
</evidence>
<sequence length="349" mass="40002">MNPILSYTLCQKASRHEKYMFRERRVPKVTARTTRSGWKVRWRTLPTTAQQHATSGVDVKIQMRPTCAGGVVVTRLSGLSDVQSSKPGTAIGYALLMSSNKSKTRVQCFPLLIIAKRRVIADCLNAPKLFTTGPLRQLIIAKRRVIADCLNAPKLFTTGPLRQVETVQTSMGISFFNHTGFAGQTIPNRILHACDLQDESKYYHRKTERRAQVNYCTVICLLRLRFVFDLHLANDVSLADLCRPAKIYPKQNKKQQISNITIILKMHNDWFDRSKKDSSEWSAITSPANSTFWLVYFFRFNCVTTSDQYPHAVGTDLRVTLLHETLFERIHRRLLQSEPTDYKYTDKAQ</sequence>
<dbReference type="Proteomes" id="UP000008909">
    <property type="component" value="Unassembled WGS sequence"/>
</dbReference>
<name>G7Y5X2_CLOSI</name>
<keyword evidence="2" id="KW-1185">Reference proteome</keyword>
<dbReference type="AlphaFoldDB" id="G7Y5X2"/>
<reference key="2">
    <citation type="submission" date="2011-10" db="EMBL/GenBank/DDBJ databases">
        <title>The genome and transcriptome sequence of Clonorchis sinensis provide insights into the carcinogenic liver fluke.</title>
        <authorList>
            <person name="Wang X."/>
            <person name="Huang Y."/>
            <person name="Chen W."/>
            <person name="Liu H."/>
            <person name="Guo L."/>
            <person name="Chen Y."/>
            <person name="Luo F."/>
            <person name="Zhou W."/>
            <person name="Sun J."/>
            <person name="Mao Q."/>
            <person name="Liang P."/>
            <person name="Zhou C."/>
            <person name="Tian Y."/>
            <person name="Men J."/>
            <person name="Lv X."/>
            <person name="Huang L."/>
            <person name="Zhou J."/>
            <person name="Hu Y."/>
            <person name="Li R."/>
            <person name="Zhang F."/>
            <person name="Lei H."/>
            <person name="Li X."/>
            <person name="Hu X."/>
            <person name="Liang C."/>
            <person name="Xu J."/>
            <person name="Wu Z."/>
            <person name="Yu X."/>
        </authorList>
    </citation>
    <scope>NUCLEOTIDE SEQUENCE</scope>
    <source>
        <strain>Henan</strain>
    </source>
</reference>
<organism evidence="1 2">
    <name type="scientific">Clonorchis sinensis</name>
    <name type="common">Chinese liver fluke</name>
    <dbReference type="NCBI Taxonomy" id="79923"/>
    <lineage>
        <taxon>Eukaryota</taxon>
        <taxon>Metazoa</taxon>
        <taxon>Spiralia</taxon>
        <taxon>Lophotrochozoa</taxon>
        <taxon>Platyhelminthes</taxon>
        <taxon>Trematoda</taxon>
        <taxon>Digenea</taxon>
        <taxon>Opisthorchiida</taxon>
        <taxon>Opisthorchiata</taxon>
        <taxon>Opisthorchiidae</taxon>
        <taxon>Clonorchis</taxon>
    </lineage>
</organism>
<proteinExistence type="predicted"/>
<evidence type="ECO:0000313" key="1">
    <source>
        <dbReference type="EMBL" id="GAA48358.1"/>
    </source>
</evidence>
<gene>
    <name evidence="1" type="ORF">CLF_101510</name>
</gene>
<dbReference type="EMBL" id="DF142885">
    <property type="protein sequence ID" value="GAA48358.1"/>
    <property type="molecule type" value="Genomic_DNA"/>
</dbReference>
<reference evidence="1" key="1">
    <citation type="journal article" date="2011" name="Genome Biol.">
        <title>The draft genome of the carcinogenic human liver fluke Clonorchis sinensis.</title>
        <authorList>
            <person name="Wang X."/>
            <person name="Chen W."/>
            <person name="Huang Y."/>
            <person name="Sun J."/>
            <person name="Men J."/>
            <person name="Liu H."/>
            <person name="Luo F."/>
            <person name="Guo L."/>
            <person name="Lv X."/>
            <person name="Deng C."/>
            <person name="Zhou C."/>
            <person name="Fan Y."/>
            <person name="Li X."/>
            <person name="Huang L."/>
            <person name="Hu Y."/>
            <person name="Liang C."/>
            <person name="Hu X."/>
            <person name="Xu J."/>
            <person name="Yu X."/>
        </authorList>
    </citation>
    <scope>NUCLEOTIDE SEQUENCE [LARGE SCALE GENOMIC DNA]</scope>
    <source>
        <strain evidence="1">Henan</strain>
    </source>
</reference>
<accession>G7Y5X2</accession>
<protein>
    <submittedName>
        <fullName evidence="1">Uncharacterized protein</fullName>
    </submittedName>
</protein>